<keyword evidence="12" id="KW-1133">Transmembrane helix</keyword>
<protein>
    <recommendedName>
        <fullName evidence="3">Cold-inducible RNA-binding protein</fullName>
    </recommendedName>
    <alternativeName>
        <fullName evidence="9">Glycine-rich RNA-binding protein CIRP</fullName>
    </alternativeName>
</protein>
<feature type="compositionally biased region" description="Gly residues" evidence="11">
    <location>
        <begin position="188"/>
        <end position="199"/>
    </location>
</feature>
<feature type="domain" description="RRM" evidence="13">
    <location>
        <begin position="80"/>
        <end position="158"/>
    </location>
</feature>
<dbReference type="GO" id="GO:0009409">
    <property type="term" value="P:response to cold"/>
    <property type="evidence" value="ECO:0007669"/>
    <property type="project" value="UniProtKB-ARBA"/>
</dbReference>
<feature type="compositionally biased region" description="Gly residues" evidence="11">
    <location>
        <begin position="167"/>
        <end position="180"/>
    </location>
</feature>
<keyword evidence="5 10" id="KW-0694">RNA-binding</keyword>
<evidence type="ECO:0000256" key="5">
    <source>
        <dbReference type="ARBA" id="ARBA00022884"/>
    </source>
</evidence>
<keyword evidence="12" id="KW-0812">Transmembrane</keyword>
<sequence length="245" mass="26420">MTAKDCFSSSMFELLFLISFSMYLFLEKKRKAVSGEGWPEPALGCGRGVGPFPGRKGKGGGASASLCRRPRTATMASDEGKLFVGGLSFDTNEQSLEQVFSKYGQISEVVVVKDRETQRSRGFGFVTFENIDDAKDAMMAMNGKSVDGRQIRVDQAGKSSDNRSRGYRGGSAGGRGFFRGGRGRGRGFSRGGGDRGYGGSRFESRSGGYGGSRDYYSSRSQGGGYDRSSGGSYRDSYDSYATHNE</sequence>
<name>A0AAD4U8B2_OVIAM</name>
<dbReference type="InterPro" id="IPR000504">
    <property type="entry name" value="RRM_dom"/>
</dbReference>
<dbReference type="Pfam" id="PF00076">
    <property type="entry name" value="RRM_1"/>
    <property type="match status" value="1"/>
</dbReference>
<evidence type="ECO:0000259" key="13">
    <source>
        <dbReference type="PROSITE" id="PS50102"/>
    </source>
</evidence>
<evidence type="ECO:0000256" key="9">
    <source>
        <dbReference type="ARBA" id="ARBA00030301"/>
    </source>
</evidence>
<evidence type="ECO:0000256" key="4">
    <source>
        <dbReference type="ARBA" id="ARBA00022490"/>
    </source>
</evidence>
<dbReference type="SMART" id="SM00360">
    <property type="entry name" value="RRM"/>
    <property type="match status" value="1"/>
</dbReference>
<feature type="compositionally biased region" description="Low complexity" evidence="11">
    <location>
        <begin position="212"/>
        <end position="245"/>
    </location>
</feature>
<keyword evidence="15" id="KW-1185">Reference proteome</keyword>
<dbReference type="InterPro" id="IPR050441">
    <property type="entry name" value="RBM"/>
</dbReference>
<evidence type="ECO:0000256" key="3">
    <source>
        <dbReference type="ARBA" id="ARBA00021414"/>
    </source>
</evidence>
<dbReference type="PANTHER" id="PTHR48034">
    <property type="entry name" value="TRANSFORMER-2 SEX-DETERMINING PROTEIN-RELATED"/>
    <property type="match status" value="1"/>
</dbReference>
<evidence type="ECO:0000256" key="8">
    <source>
        <dbReference type="ARBA" id="ARBA00025992"/>
    </source>
</evidence>
<dbReference type="AlphaFoldDB" id="A0AAD4U8B2"/>
<dbReference type="EMBL" id="JAKZEL010000008">
    <property type="protein sequence ID" value="KAI4541283.1"/>
    <property type="molecule type" value="Genomic_DNA"/>
</dbReference>
<comment type="subunit">
    <text evidence="8">Interacts with EIF4G1. Associates with ribosomes.</text>
</comment>
<dbReference type="GO" id="GO:0003723">
    <property type="term" value="F:RNA binding"/>
    <property type="evidence" value="ECO:0007669"/>
    <property type="project" value="UniProtKB-UniRule"/>
</dbReference>
<comment type="subcellular location">
    <subcellularLocation>
        <location evidence="1">Cytoplasm</location>
    </subcellularLocation>
    <subcellularLocation>
        <location evidence="2">Nucleus</location>
        <location evidence="2">Nucleoplasm</location>
    </subcellularLocation>
</comment>
<dbReference type="FunFam" id="3.30.70.330:FF:000174">
    <property type="entry name" value="cold-inducible RNA-binding protein isoform X2"/>
    <property type="match status" value="1"/>
</dbReference>
<dbReference type="InterPro" id="IPR034278">
    <property type="entry name" value="RBM3/CIRBP_RRM"/>
</dbReference>
<evidence type="ECO:0000256" key="12">
    <source>
        <dbReference type="SAM" id="Phobius"/>
    </source>
</evidence>
<evidence type="ECO:0000313" key="14">
    <source>
        <dbReference type="EMBL" id="KAI4541283.1"/>
    </source>
</evidence>
<evidence type="ECO:0000256" key="6">
    <source>
        <dbReference type="ARBA" id="ARBA00023016"/>
    </source>
</evidence>
<dbReference type="Gene3D" id="3.30.70.330">
    <property type="match status" value="1"/>
</dbReference>
<evidence type="ECO:0000256" key="10">
    <source>
        <dbReference type="PROSITE-ProRule" id="PRU00176"/>
    </source>
</evidence>
<dbReference type="InterPro" id="IPR003954">
    <property type="entry name" value="RRM_euk-type"/>
</dbReference>
<dbReference type="PROSITE" id="PS50102">
    <property type="entry name" value="RRM"/>
    <property type="match status" value="1"/>
</dbReference>
<evidence type="ECO:0000256" key="2">
    <source>
        <dbReference type="ARBA" id="ARBA00004642"/>
    </source>
</evidence>
<keyword evidence="4" id="KW-0963">Cytoplasm</keyword>
<proteinExistence type="predicted"/>
<comment type="caution">
    <text evidence="14">The sequence shown here is derived from an EMBL/GenBank/DDBJ whole genome shotgun (WGS) entry which is preliminary data.</text>
</comment>
<dbReference type="CDD" id="cd12449">
    <property type="entry name" value="RRM_CIRBP_RBM3"/>
    <property type="match status" value="1"/>
</dbReference>
<keyword evidence="7" id="KW-0539">Nucleus</keyword>
<keyword evidence="12" id="KW-0472">Membrane</keyword>
<dbReference type="InterPro" id="IPR035979">
    <property type="entry name" value="RBD_domain_sf"/>
</dbReference>
<evidence type="ECO:0000256" key="11">
    <source>
        <dbReference type="SAM" id="MobiDB-lite"/>
    </source>
</evidence>
<dbReference type="GO" id="GO:0005737">
    <property type="term" value="C:cytoplasm"/>
    <property type="evidence" value="ECO:0007669"/>
    <property type="project" value="UniProtKB-SubCell"/>
</dbReference>
<gene>
    <name evidence="14" type="ORF">MG293_008425</name>
</gene>
<organism evidence="14 15">
    <name type="scientific">Ovis ammon polii</name>
    <dbReference type="NCBI Taxonomy" id="230172"/>
    <lineage>
        <taxon>Eukaryota</taxon>
        <taxon>Metazoa</taxon>
        <taxon>Chordata</taxon>
        <taxon>Craniata</taxon>
        <taxon>Vertebrata</taxon>
        <taxon>Euteleostomi</taxon>
        <taxon>Mammalia</taxon>
        <taxon>Eutheria</taxon>
        <taxon>Laurasiatheria</taxon>
        <taxon>Artiodactyla</taxon>
        <taxon>Ruminantia</taxon>
        <taxon>Pecora</taxon>
        <taxon>Bovidae</taxon>
        <taxon>Caprinae</taxon>
        <taxon>Ovis</taxon>
    </lineage>
</organism>
<dbReference type="InterPro" id="IPR012677">
    <property type="entry name" value="Nucleotide-bd_a/b_plait_sf"/>
</dbReference>
<dbReference type="SUPFAM" id="SSF54928">
    <property type="entry name" value="RNA-binding domain, RBD"/>
    <property type="match status" value="1"/>
</dbReference>
<evidence type="ECO:0000256" key="1">
    <source>
        <dbReference type="ARBA" id="ARBA00004496"/>
    </source>
</evidence>
<dbReference type="Proteomes" id="UP001214576">
    <property type="component" value="Unassembled WGS sequence"/>
</dbReference>
<feature type="transmembrane region" description="Helical" evidence="12">
    <location>
        <begin position="6"/>
        <end position="26"/>
    </location>
</feature>
<dbReference type="GO" id="GO:0005654">
    <property type="term" value="C:nucleoplasm"/>
    <property type="evidence" value="ECO:0007669"/>
    <property type="project" value="UniProtKB-SubCell"/>
</dbReference>
<reference evidence="14" key="1">
    <citation type="submission" date="2022-03" db="EMBL/GenBank/DDBJ databases">
        <title>Genomic analyses of argali, domestic sheep and their hybrids provide insights into chromosomal evolution, heterosis and genetic basis of agronomic traits.</title>
        <authorList>
            <person name="Li M."/>
        </authorList>
    </citation>
    <scope>NUCLEOTIDE SEQUENCE</scope>
    <source>
        <strain evidence="14">CAU-MHL-2022a</strain>
        <tissue evidence="14">Skin</tissue>
    </source>
</reference>
<dbReference type="SMART" id="SM00361">
    <property type="entry name" value="RRM_1"/>
    <property type="match status" value="1"/>
</dbReference>
<evidence type="ECO:0000313" key="15">
    <source>
        <dbReference type="Proteomes" id="UP001214576"/>
    </source>
</evidence>
<feature type="region of interest" description="Disordered" evidence="11">
    <location>
        <begin position="143"/>
        <end position="245"/>
    </location>
</feature>
<accession>A0AAD4U8B2</accession>
<evidence type="ECO:0000256" key="7">
    <source>
        <dbReference type="ARBA" id="ARBA00023242"/>
    </source>
</evidence>
<keyword evidence="6" id="KW-0346">Stress response</keyword>